<dbReference type="SUPFAM" id="SSF48452">
    <property type="entry name" value="TPR-like"/>
    <property type="match status" value="1"/>
</dbReference>
<comment type="caution">
    <text evidence="2">The sequence shown here is derived from an EMBL/GenBank/DDBJ whole genome shotgun (WGS) entry which is preliminary data.</text>
</comment>
<evidence type="ECO:0000313" key="2">
    <source>
        <dbReference type="EMBL" id="TDR73618.1"/>
    </source>
</evidence>
<keyword evidence="1" id="KW-0812">Transmembrane</keyword>
<evidence type="ECO:0000313" key="3">
    <source>
        <dbReference type="Proteomes" id="UP000295611"/>
    </source>
</evidence>
<gene>
    <name evidence="2" type="ORF">DFP86_113125</name>
</gene>
<protein>
    <submittedName>
        <fullName evidence="2">Uncharacterized protein</fullName>
    </submittedName>
</protein>
<sequence length="344" mass="38615">MSNLLIGQRVLKAVPRLVPSVLLQSYVMLRLLTEPSQAASTGWMVLMLALQALAAFLAVPAAMTLLPRRFKQRPYLTGLFLWCYLFAVPVGGLLLTCGVMALAAMLPKALEDLPIILTYPPQFLAPQATATVGRGAHLKSVLQSSAAAASFRMNALMAMQSMPMRTVSPLLRTMLDDPFEDIRLLAFWMLDRQEKTLTKKILDQLPRLKLTLSKTERYRVHKELALLYNELVYSYLVQGDVYRHAAREAERYAAEALTLMPTDAALWRLRGRLALDRGDTEQAMAMLDQAMLHGFDRQRLLPYLAEVAYLDKDYQQVKVLLAAQPLASALPILQPIIKYWGGTR</sequence>
<name>A0A4R7B1T8_9NEIS</name>
<evidence type="ECO:0000256" key="1">
    <source>
        <dbReference type="SAM" id="Phobius"/>
    </source>
</evidence>
<keyword evidence="1" id="KW-1133">Transmembrane helix</keyword>
<accession>A0A4R7B1T8</accession>
<dbReference type="AlphaFoldDB" id="A0A4R7B1T8"/>
<feature type="transmembrane region" description="Helical" evidence="1">
    <location>
        <begin position="43"/>
        <end position="67"/>
    </location>
</feature>
<organism evidence="2 3">
    <name type="scientific">Paludibacterium purpuratum</name>
    <dbReference type="NCBI Taxonomy" id="1144873"/>
    <lineage>
        <taxon>Bacteria</taxon>
        <taxon>Pseudomonadati</taxon>
        <taxon>Pseudomonadota</taxon>
        <taxon>Betaproteobacteria</taxon>
        <taxon>Neisseriales</taxon>
        <taxon>Chromobacteriaceae</taxon>
        <taxon>Paludibacterium</taxon>
    </lineage>
</organism>
<reference evidence="2 3" key="1">
    <citation type="submission" date="2019-03" db="EMBL/GenBank/DDBJ databases">
        <title>Genomic Encyclopedia of Type Strains, Phase III (KMG-III): the genomes of soil and plant-associated and newly described type strains.</title>
        <authorList>
            <person name="Whitman W."/>
        </authorList>
    </citation>
    <scope>NUCLEOTIDE SEQUENCE [LARGE SCALE GENOMIC DNA]</scope>
    <source>
        <strain evidence="2 3">CECT 8976</strain>
    </source>
</reference>
<dbReference type="RefSeq" id="WP_133682892.1">
    <property type="nucleotide sequence ID" value="NZ_SNZP01000013.1"/>
</dbReference>
<feature type="transmembrane region" description="Helical" evidence="1">
    <location>
        <begin position="79"/>
        <end position="106"/>
    </location>
</feature>
<dbReference type="Proteomes" id="UP000295611">
    <property type="component" value="Unassembled WGS sequence"/>
</dbReference>
<dbReference type="Gene3D" id="1.25.40.10">
    <property type="entry name" value="Tetratricopeptide repeat domain"/>
    <property type="match status" value="1"/>
</dbReference>
<dbReference type="OrthoDB" id="5393896at2"/>
<dbReference type="InterPro" id="IPR011990">
    <property type="entry name" value="TPR-like_helical_dom_sf"/>
</dbReference>
<dbReference type="EMBL" id="SNZP01000013">
    <property type="protein sequence ID" value="TDR73618.1"/>
    <property type="molecule type" value="Genomic_DNA"/>
</dbReference>
<keyword evidence="3" id="KW-1185">Reference proteome</keyword>
<proteinExistence type="predicted"/>
<keyword evidence="1" id="KW-0472">Membrane</keyword>